<dbReference type="Proteomes" id="UP000664521">
    <property type="component" value="Unassembled WGS sequence"/>
</dbReference>
<sequence length="204" mass="21540">MLMLATLIGSGLASLDKRINTWHWDSCYPCGDANGRPMCCCDGKNTDDYTRTSTWTSTSTSVTTSTFAVATTVTSVPTTITATSTVRGTTCFPNDKGPPPNCIQTSDRNAGYCLCSGPVATSTAVPTTISTTVTNTAVSQTTLTTTSLERDYPTGTPGVGVLVSAHYAFAVFPFCNSTLQTILNPPTGDLNDLSCVAPYRCARW</sequence>
<keyword evidence="2" id="KW-1185">Reference proteome</keyword>
<evidence type="ECO:0000313" key="2">
    <source>
        <dbReference type="Proteomes" id="UP000664521"/>
    </source>
</evidence>
<proteinExistence type="predicted"/>
<gene>
    <name evidence="1" type="ORF">HETSPECPRED_004555</name>
</gene>
<organism evidence="1 2">
    <name type="scientific">Heterodermia speciosa</name>
    <dbReference type="NCBI Taxonomy" id="116794"/>
    <lineage>
        <taxon>Eukaryota</taxon>
        <taxon>Fungi</taxon>
        <taxon>Dikarya</taxon>
        <taxon>Ascomycota</taxon>
        <taxon>Pezizomycotina</taxon>
        <taxon>Lecanoromycetes</taxon>
        <taxon>OSLEUM clade</taxon>
        <taxon>Lecanoromycetidae</taxon>
        <taxon>Caliciales</taxon>
        <taxon>Physciaceae</taxon>
        <taxon>Heterodermia</taxon>
    </lineage>
</organism>
<protein>
    <submittedName>
        <fullName evidence="1">Uncharacterized protein</fullName>
    </submittedName>
</protein>
<accession>A0A8H3F8N8</accession>
<evidence type="ECO:0000313" key="1">
    <source>
        <dbReference type="EMBL" id="CAF9921461.1"/>
    </source>
</evidence>
<dbReference type="AlphaFoldDB" id="A0A8H3F8N8"/>
<dbReference type="EMBL" id="CAJPDS010000028">
    <property type="protein sequence ID" value="CAF9921461.1"/>
    <property type="molecule type" value="Genomic_DNA"/>
</dbReference>
<name>A0A8H3F8N8_9LECA</name>
<comment type="caution">
    <text evidence="1">The sequence shown here is derived from an EMBL/GenBank/DDBJ whole genome shotgun (WGS) entry which is preliminary data.</text>
</comment>
<reference evidence="1" key="1">
    <citation type="submission" date="2021-03" db="EMBL/GenBank/DDBJ databases">
        <authorList>
            <person name="Tagirdzhanova G."/>
        </authorList>
    </citation>
    <scope>NUCLEOTIDE SEQUENCE</scope>
</reference>